<evidence type="ECO:0000256" key="8">
    <source>
        <dbReference type="ARBA" id="ARBA00023288"/>
    </source>
</evidence>
<keyword evidence="6 10" id="KW-0472">Membrane</keyword>
<dbReference type="GO" id="GO:0019706">
    <property type="term" value="F:protein-cysteine S-palmitoyltransferase activity"/>
    <property type="evidence" value="ECO:0007669"/>
    <property type="project" value="UniProtKB-EC"/>
</dbReference>
<feature type="transmembrane region" description="Helical" evidence="10">
    <location>
        <begin position="79"/>
        <end position="101"/>
    </location>
</feature>
<keyword evidence="4 10" id="KW-0812">Transmembrane</keyword>
<dbReference type="GO" id="GO:0005783">
    <property type="term" value="C:endoplasmic reticulum"/>
    <property type="evidence" value="ECO:0007669"/>
    <property type="project" value="TreeGrafter"/>
</dbReference>
<dbReference type="Pfam" id="PF01529">
    <property type="entry name" value="DHHC"/>
    <property type="match status" value="1"/>
</dbReference>
<evidence type="ECO:0000256" key="1">
    <source>
        <dbReference type="ARBA" id="ARBA00004127"/>
    </source>
</evidence>
<dbReference type="InterPro" id="IPR001594">
    <property type="entry name" value="Palmitoyltrfase_DHHC"/>
</dbReference>
<evidence type="ECO:0000256" key="9">
    <source>
        <dbReference type="ARBA" id="ARBA00023315"/>
    </source>
</evidence>
<gene>
    <name evidence="12" type="ORF">BSTOLATCC_MIC59466</name>
</gene>
<feature type="transmembrane region" description="Helical" evidence="10">
    <location>
        <begin position="201"/>
        <end position="226"/>
    </location>
</feature>
<evidence type="ECO:0000256" key="10">
    <source>
        <dbReference type="RuleBase" id="RU079119"/>
    </source>
</evidence>
<accession>A0AAU9K575</accession>
<evidence type="ECO:0000313" key="13">
    <source>
        <dbReference type="Proteomes" id="UP001162131"/>
    </source>
</evidence>
<keyword evidence="9 10" id="KW-0012">Acyltransferase</keyword>
<keyword evidence="5 10" id="KW-1133">Transmembrane helix</keyword>
<feature type="domain" description="Palmitoyltransferase DHHC" evidence="11">
    <location>
        <begin position="156"/>
        <end position="300"/>
    </location>
</feature>
<keyword evidence="3 10" id="KW-0808">Transferase</keyword>
<keyword evidence="7" id="KW-0564">Palmitate</keyword>
<dbReference type="AlphaFoldDB" id="A0AAU9K575"/>
<evidence type="ECO:0000256" key="3">
    <source>
        <dbReference type="ARBA" id="ARBA00022679"/>
    </source>
</evidence>
<proteinExistence type="inferred from homology"/>
<evidence type="ECO:0000259" key="11">
    <source>
        <dbReference type="Pfam" id="PF01529"/>
    </source>
</evidence>
<sequence>MEFWGFLIYTVISVSILFILLCVSPHGTGPFAWLSRQIFITLPAITEKISIKLFGPMGSSKISYYFLYIFNKPNPSFQIVYLLLSLGGFTIYFFKGFAFVPNRYVPSIHIYTGTAFYMLCVTIFYLACTVSPGKIRPQNEEKYKKIFPYDEALYREVKCSTCDLVKPARSKHCSVCNICVAKFDHHCIWINQCVGYGNYKWFLAFILSHSLLCMYGAQIGLLIFVHIIEKERIMTTRFFDYLGNEVEWSWMTVIQYLLQRYPSWFFVVTLCFIMGLTLTGFFFYHLYLVYENTTSNERAKRLDLAESPKYKHLAEKPNIYNKGFFKNIEEVICAKTFK</sequence>
<evidence type="ECO:0000256" key="4">
    <source>
        <dbReference type="ARBA" id="ARBA00022692"/>
    </source>
</evidence>
<evidence type="ECO:0000256" key="2">
    <source>
        <dbReference type="ARBA" id="ARBA00008574"/>
    </source>
</evidence>
<dbReference type="PANTHER" id="PTHR22883:SF301">
    <property type="entry name" value="PALMITOYLTRANSFERASE ZDHHC12"/>
    <property type="match status" value="1"/>
</dbReference>
<dbReference type="GO" id="GO:0006612">
    <property type="term" value="P:protein targeting to membrane"/>
    <property type="evidence" value="ECO:0007669"/>
    <property type="project" value="TreeGrafter"/>
</dbReference>
<evidence type="ECO:0000256" key="7">
    <source>
        <dbReference type="ARBA" id="ARBA00023139"/>
    </source>
</evidence>
<evidence type="ECO:0000256" key="6">
    <source>
        <dbReference type="ARBA" id="ARBA00023136"/>
    </source>
</evidence>
<protein>
    <recommendedName>
        <fullName evidence="10">Palmitoyltransferase</fullName>
        <ecNumber evidence="10">2.3.1.225</ecNumber>
    </recommendedName>
</protein>
<comment type="domain">
    <text evidence="10">The DHHC domain is required for palmitoyltransferase activity.</text>
</comment>
<keyword evidence="8" id="KW-0449">Lipoprotein</keyword>
<dbReference type="PANTHER" id="PTHR22883">
    <property type="entry name" value="ZINC FINGER DHHC DOMAIN CONTAINING PROTEIN"/>
    <property type="match status" value="1"/>
</dbReference>
<name>A0AAU9K575_9CILI</name>
<feature type="transmembrane region" description="Helical" evidence="10">
    <location>
        <begin position="264"/>
        <end position="290"/>
    </location>
</feature>
<organism evidence="12 13">
    <name type="scientific">Blepharisma stoltei</name>
    <dbReference type="NCBI Taxonomy" id="1481888"/>
    <lineage>
        <taxon>Eukaryota</taxon>
        <taxon>Sar</taxon>
        <taxon>Alveolata</taxon>
        <taxon>Ciliophora</taxon>
        <taxon>Postciliodesmatophora</taxon>
        <taxon>Heterotrichea</taxon>
        <taxon>Heterotrichida</taxon>
        <taxon>Blepharismidae</taxon>
        <taxon>Blepharisma</taxon>
    </lineage>
</organism>
<dbReference type="Proteomes" id="UP001162131">
    <property type="component" value="Unassembled WGS sequence"/>
</dbReference>
<dbReference type="InterPro" id="IPR039859">
    <property type="entry name" value="PFA4/ZDH16/20/ERF2-like"/>
</dbReference>
<comment type="similarity">
    <text evidence="2 10">Belongs to the DHHC palmitoyltransferase family.</text>
</comment>
<feature type="transmembrane region" description="Helical" evidence="10">
    <location>
        <begin position="108"/>
        <end position="127"/>
    </location>
</feature>
<comment type="subcellular location">
    <subcellularLocation>
        <location evidence="1">Endomembrane system</location>
        <topology evidence="1">Multi-pass membrane protein</topology>
    </subcellularLocation>
</comment>
<comment type="catalytic activity">
    <reaction evidence="10">
        <text>L-cysteinyl-[protein] + hexadecanoyl-CoA = S-hexadecanoyl-L-cysteinyl-[protein] + CoA</text>
        <dbReference type="Rhea" id="RHEA:36683"/>
        <dbReference type="Rhea" id="RHEA-COMP:10131"/>
        <dbReference type="Rhea" id="RHEA-COMP:11032"/>
        <dbReference type="ChEBI" id="CHEBI:29950"/>
        <dbReference type="ChEBI" id="CHEBI:57287"/>
        <dbReference type="ChEBI" id="CHEBI:57379"/>
        <dbReference type="ChEBI" id="CHEBI:74151"/>
        <dbReference type="EC" id="2.3.1.225"/>
    </reaction>
</comment>
<dbReference type="EC" id="2.3.1.225" evidence="10"/>
<evidence type="ECO:0000313" key="12">
    <source>
        <dbReference type="EMBL" id="CAG9333649.1"/>
    </source>
</evidence>
<dbReference type="GO" id="GO:0005794">
    <property type="term" value="C:Golgi apparatus"/>
    <property type="evidence" value="ECO:0007669"/>
    <property type="project" value="TreeGrafter"/>
</dbReference>
<dbReference type="PROSITE" id="PS50216">
    <property type="entry name" value="DHHC"/>
    <property type="match status" value="1"/>
</dbReference>
<keyword evidence="13" id="KW-1185">Reference proteome</keyword>
<dbReference type="EMBL" id="CAJZBQ010000057">
    <property type="protein sequence ID" value="CAG9333649.1"/>
    <property type="molecule type" value="Genomic_DNA"/>
</dbReference>
<reference evidence="12" key="1">
    <citation type="submission" date="2021-09" db="EMBL/GenBank/DDBJ databases">
        <authorList>
            <consortium name="AG Swart"/>
            <person name="Singh M."/>
            <person name="Singh A."/>
            <person name="Seah K."/>
            <person name="Emmerich C."/>
        </authorList>
    </citation>
    <scope>NUCLEOTIDE SEQUENCE</scope>
    <source>
        <strain evidence="12">ATCC30299</strain>
    </source>
</reference>
<feature type="transmembrane region" description="Helical" evidence="10">
    <location>
        <begin position="6"/>
        <end position="28"/>
    </location>
</feature>
<comment type="caution">
    <text evidence="12">The sequence shown here is derived from an EMBL/GenBank/DDBJ whole genome shotgun (WGS) entry which is preliminary data.</text>
</comment>
<evidence type="ECO:0000256" key="5">
    <source>
        <dbReference type="ARBA" id="ARBA00022989"/>
    </source>
</evidence>